<feature type="region of interest" description="Disordered" evidence="4">
    <location>
        <begin position="1"/>
        <end position="39"/>
    </location>
</feature>
<dbReference type="RefSeq" id="WP_146165727.1">
    <property type="nucleotide sequence ID" value="NZ_PYGA01000049.1"/>
</dbReference>
<keyword evidence="8" id="KW-1185">Reference proteome</keyword>
<feature type="domain" description="Ketosynthase family 3 (KS3)" evidence="6">
    <location>
        <begin position="137"/>
        <end position="380"/>
    </location>
</feature>
<dbReference type="SUPFAM" id="SSF53901">
    <property type="entry name" value="Thiolase-like"/>
    <property type="match status" value="1"/>
</dbReference>
<dbReference type="PROSITE" id="PS52004">
    <property type="entry name" value="KS3_2"/>
    <property type="match status" value="1"/>
</dbReference>
<dbReference type="GO" id="GO:0004312">
    <property type="term" value="F:fatty acid synthase activity"/>
    <property type="evidence" value="ECO:0007669"/>
    <property type="project" value="TreeGrafter"/>
</dbReference>
<dbReference type="SMART" id="SM01294">
    <property type="entry name" value="PKS_PP_betabranch"/>
    <property type="match status" value="1"/>
</dbReference>
<keyword evidence="3" id="KW-0808">Transferase</keyword>
<evidence type="ECO:0000256" key="3">
    <source>
        <dbReference type="ARBA" id="ARBA00022679"/>
    </source>
</evidence>
<dbReference type="GO" id="GO:0006633">
    <property type="term" value="P:fatty acid biosynthetic process"/>
    <property type="evidence" value="ECO:0007669"/>
    <property type="project" value="InterPro"/>
</dbReference>
<dbReference type="AlphaFoldDB" id="A0A2P8C886"/>
<evidence type="ECO:0000259" key="6">
    <source>
        <dbReference type="PROSITE" id="PS52004"/>
    </source>
</evidence>
<dbReference type="InterPro" id="IPR018201">
    <property type="entry name" value="Ketoacyl_synth_AS"/>
</dbReference>
<dbReference type="InterPro" id="IPR016039">
    <property type="entry name" value="Thiolase-like"/>
</dbReference>
<dbReference type="InterPro" id="IPR050091">
    <property type="entry name" value="PKS_NRPS_Biosynth_Enz"/>
</dbReference>
<dbReference type="InterPro" id="IPR014030">
    <property type="entry name" value="Ketoacyl_synth_N"/>
</dbReference>
<evidence type="ECO:0000259" key="5">
    <source>
        <dbReference type="PROSITE" id="PS50075"/>
    </source>
</evidence>
<gene>
    <name evidence="7" type="ORF">CLV63_1491</name>
</gene>
<evidence type="ECO:0000313" key="7">
    <source>
        <dbReference type="EMBL" id="PSK81156.1"/>
    </source>
</evidence>
<evidence type="ECO:0000313" key="8">
    <source>
        <dbReference type="Proteomes" id="UP000240542"/>
    </source>
</evidence>
<reference evidence="7 8" key="1">
    <citation type="submission" date="2018-03" db="EMBL/GenBank/DDBJ databases">
        <title>Genomic Encyclopedia of Archaeal and Bacterial Type Strains, Phase II (KMG-II): from individual species to whole genera.</title>
        <authorList>
            <person name="Goeker M."/>
        </authorList>
    </citation>
    <scope>NUCLEOTIDE SEQUENCE [LARGE SCALE GENOMIC DNA]</scope>
    <source>
        <strain evidence="7 8">DSM 45312</strain>
    </source>
</reference>
<comment type="caution">
    <text evidence="7">The sequence shown here is derived from an EMBL/GenBank/DDBJ whole genome shotgun (WGS) entry which is preliminary data.</text>
</comment>
<dbReference type="OrthoDB" id="4537517at2"/>
<evidence type="ECO:0000256" key="2">
    <source>
        <dbReference type="ARBA" id="ARBA00022553"/>
    </source>
</evidence>
<evidence type="ECO:0000256" key="4">
    <source>
        <dbReference type="SAM" id="MobiDB-lite"/>
    </source>
</evidence>
<evidence type="ECO:0000256" key="1">
    <source>
        <dbReference type="ARBA" id="ARBA00022450"/>
    </source>
</evidence>
<dbReference type="PROSITE" id="PS00606">
    <property type="entry name" value="KS3_1"/>
    <property type="match status" value="1"/>
</dbReference>
<keyword evidence="2" id="KW-0597">Phosphoprotein</keyword>
<dbReference type="PROSITE" id="PS00012">
    <property type="entry name" value="PHOSPHOPANTETHEINE"/>
    <property type="match status" value="1"/>
</dbReference>
<dbReference type="Gene3D" id="1.10.1200.10">
    <property type="entry name" value="ACP-like"/>
    <property type="match status" value="1"/>
</dbReference>
<proteinExistence type="predicted"/>
<dbReference type="Pfam" id="PF00550">
    <property type="entry name" value="PP-binding"/>
    <property type="match status" value="1"/>
</dbReference>
<protein>
    <submittedName>
        <fullName evidence="7">Phosphopantetheine binding protein</fullName>
    </submittedName>
</protein>
<dbReference type="Gene3D" id="3.40.47.10">
    <property type="match status" value="1"/>
</dbReference>
<feature type="domain" description="Carrier" evidence="5">
    <location>
        <begin position="42"/>
        <end position="119"/>
    </location>
</feature>
<accession>A0A2P8C886</accession>
<dbReference type="PANTHER" id="PTHR43775">
    <property type="entry name" value="FATTY ACID SYNTHASE"/>
    <property type="match status" value="1"/>
</dbReference>
<dbReference type="InterPro" id="IPR006162">
    <property type="entry name" value="Ppantetheine_attach_site"/>
</dbReference>
<dbReference type="InterPro" id="IPR009081">
    <property type="entry name" value="PP-bd_ACP"/>
</dbReference>
<dbReference type="SMART" id="SM00825">
    <property type="entry name" value="PKS_KS"/>
    <property type="match status" value="1"/>
</dbReference>
<dbReference type="PANTHER" id="PTHR43775:SF51">
    <property type="entry name" value="INACTIVE PHENOLPHTHIOCEROL SYNTHESIS POLYKETIDE SYNTHASE TYPE I PKS1-RELATED"/>
    <property type="match status" value="1"/>
</dbReference>
<keyword evidence="1" id="KW-0596">Phosphopantetheine</keyword>
<dbReference type="EMBL" id="PYGA01000049">
    <property type="protein sequence ID" value="PSK81156.1"/>
    <property type="molecule type" value="Genomic_DNA"/>
</dbReference>
<dbReference type="CDD" id="cd00833">
    <property type="entry name" value="PKS"/>
    <property type="match status" value="1"/>
</dbReference>
<dbReference type="SUPFAM" id="SSF47336">
    <property type="entry name" value="ACP-like"/>
    <property type="match status" value="1"/>
</dbReference>
<dbReference type="PROSITE" id="PS50075">
    <property type="entry name" value="CARRIER"/>
    <property type="match status" value="1"/>
</dbReference>
<dbReference type="Proteomes" id="UP000240542">
    <property type="component" value="Unassembled WGS sequence"/>
</dbReference>
<feature type="compositionally biased region" description="Basic and acidic residues" evidence="4">
    <location>
        <begin position="27"/>
        <end position="39"/>
    </location>
</feature>
<dbReference type="InterPro" id="IPR020841">
    <property type="entry name" value="PKS_Beta-ketoAc_synthase_dom"/>
</dbReference>
<organism evidence="7 8">
    <name type="scientific">Murinocardiopsis flavida</name>
    <dbReference type="NCBI Taxonomy" id="645275"/>
    <lineage>
        <taxon>Bacteria</taxon>
        <taxon>Bacillati</taxon>
        <taxon>Actinomycetota</taxon>
        <taxon>Actinomycetes</taxon>
        <taxon>Streptosporangiales</taxon>
        <taxon>Nocardiopsidaceae</taxon>
        <taxon>Murinocardiopsis</taxon>
    </lineage>
</organism>
<sequence>MSQDGNLGLGSNEAGGAEQGAVGSTDLARRLSEAPLDERRRATVELVTSTLAEVLESVLPGSADEIADDQGFKDMGLDSLGAVELRDRLSADLGAELPVTAAFDHPTPTALAEFVLNDILEGAERGAVATHAEKDTDEPIAIIGMACRYPGGITTPEEFWDFIHEGKESVSDFPSNRGWDLDRLFSDDPDAPNTSYVRQSHFLHDCDQFDPAFFGMSPREAVAIDPQQRLLLETSWEAIERAGIDPHSLKGSRTGTFIGAEPQDYGPRLHEAPADVEGHLVTGVAPSVMSGRIAYTFGLEGPAVTVDTACSASLVAIHLASRSLRSGESSMVLAGGVTVMSTPSTYTAFSRQRGLAVDGRCKAFSEDADGTGFSEGCGVV</sequence>
<dbReference type="GO" id="GO:0004315">
    <property type="term" value="F:3-oxoacyl-[acyl-carrier-protein] synthase activity"/>
    <property type="evidence" value="ECO:0007669"/>
    <property type="project" value="InterPro"/>
</dbReference>
<dbReference type="InterPro" id="IPR020806">
    <property type="entry name" value="PKS_PP-bd"/>
</dbReference>
<dbReference type="InterPro" id="IPR036736">
    <property type="entry name" value="ACP-like_sf"/>
</dbReference>
<dbReference type="Pfam" id="PF00109">
    <property type="entry name" value="ketoacyl-synt"/>
    <property type="match status" value="1"/>
</dbReference>
<name>A0A2P8C886_9ACTN</name>
<dbReference type="GO" id="GO:0031177">
    <property type="term" value="F:phosphopantetheine binding"/>
    <property type="evidence" value="ECO:0007669"/>
    <property type="project" value="InterPro"/>
</dbReference>
<feature type="non-terminal residue" evidence="7">
    <location>
        <position position="380"/>
    </location>
</feature>
<dbReference type="SMART" id="SM00823">
    <property type="entry name" value="PKS_PP"/>
    <property type="match status" value="1"/>
</dbReference>